<evidence type="ECO:0000313" key="2">
    <source>
        <dbReference type="EMBL" id="KUM94104.1"/>
    </source>
</evidence>
<dbReference type="OrthoDB" id="4313158at2"/>
<reference evidence="2 3" key="1">
    <citation type="submission" date="2015-10" db="EMBL/GenBank/DDBJ databases">
        <title>Draft genome sequence of Streptomyces cellostaticus DSM 40189, type strain for the species Streptomyces cellostaticus.</title>
        <authorList>
            <person name="Ruckert C."/>
            <person name="Winkler A."/>
            <person name="Kalinowski J."/>
            <person name="Kampfer P."/>
            <person name="Glaeser S."/>
        </authorList>
    </citation>
    <scope>NUCLEOTIDE SEQUENCE [LARGE SCALE GENOMIC DNA]</scope>
    <source>
        <strain evidence="2 3">DSM 40189</strain>
    </source>
</reference>
<feature type="compositionally biased region" description="Basic and acidic residues" evidence="1">
    <location>
        <begin position="144"/>
        <end position="153"/>
    </location>
</feature>
<feature type="region of interest" description="Disordered" evidence="1">
    <location>
        <begin position="141"/>
        <end position="164"/>
    </location>
</feature>
<dbReference type="STRING" id="67285.AQI88_23380"/>
<protein>
    <recommendedName>
        <fullName evidence="4">AG1 protein</fullName>
    </recommendedName>
</protein>
<dbReference type="EMBL" id="LMWL01000041">
    <property type="protein sequence ID" value="KUM94104.1"/>
    <property type="molecule type" value="Genomic_DNA"/>
</dbReference>
<keyword evidence="3" id="KW-1185">Reference proteome</keyword>
<proteinExistence type="predicted"/>
<dbReference type="AlphaFoldDB" id="A0A101NIZ8"/>
<name>A0A101NIZ8_9ACTN</name>
<sequence>MAWDEWEQLKADAKTRGSTHMQLNHLADPVDGGGPSTYGDLKVSNGDLAQIGKEAHSLYTQLWDKARVAQTTSESAAGDLTQQGFTLGKGLKHAAQRWDDQLKSLLDACAQISNHMHVTQKIHAGDDGYIARTMSSIDTLDAGFDDRVGEPGKKNPVYSPKKKH</sequence>
<evidence type="ECO:0000313" key="3">
    <source>
        <dbReference type="Proteomes" id="UP000054241"/>
    </source>
</evidence>
<organism evidence="2 3">
    <name type="scientific">Streptomyces cellostaticus</name>
    <dbReference type="NCBI Taxonomy" id="67285"/>
    <lineage>
        <taxon>Bacteria</taxon>
        <taxon>Bacillati</taxon>
        <taxon>Actinomycetota</taxon>
        <taxon>Actinomycetes</taxon>
        <taxon>Kitasatosporales</taxon>
        <taxon>Streptomycetaceae</taxon>
        <taxon>Streptomyces</taxon>
    </lineage>
</organism>
<dbReference type="Proteomes" id="UP000054241">
    <property type="component" value="Unassembled WGS sequence"/>
</dbReference>
<gene>
    <name evidence="2" type="ORF">AQI88_23380</name>
</gene>
<comment type="caution">
    <text evidence="2">The sequence shown here is derived from an EMBL/GenBank/DDBJ whole genome shotgun (WGS) entry which is preliminary data.</text>
</comment>
<dbReference type="RefSeq" id="WP_067002636.1">
    <property type="nucleotide sequence ID" value="NZ_BNDU01000006.1"/>
</dbReference>
<evidence type="ECO:0008006" key="4">
    <source>
        <dbReference type="Google" id="ProtNLM"/>
    </source>
</evidence>
<accession>A0A101NIZ8</accession>
<evidence type="ECO:0000256" key="1">
    <source>
        <dbReference type="SAM" id="MobiDB-lite"/>
    </source>
</evidence>